<accession>A0A0B4FXX5</accession>
<dbReference type="HOGENOM" id="CLU_016235_0_0_1"/>
<reference evidence="3 4" key="1">
    <citation type="journal article" date="2014" name="Proc. Natl. Acad. Sci. U.S.A.">
        <title>Trajectory and genomic determinants of fungal-pathogen speciation and host adaptation.</title>
        <authorList>
            <person name="Hu X."/>
            <person name="Xiao G."/>
            <person name="Zheng P."/>
            <person name="Shang Y."/>
            <person name="Su Y."/>
            <person name="Zhang X."/>
            <person name="Liu X."/>
            <person name="Zhan S."/>
            <person name="St Leger R.J."/>
            <person name="Wang C."/>
        </authorList>
    </citation>
    <scope>NUCLEOTIDE SEQUENCE [LARGE SCALE GENOMIC DNA]</scope>
    <source>
        <strain evidence="3 4">ARSEF 549</strain>
    </source>
</reference>
<dbReference type="InterPro" id="IPR010730">
    <property type="entry name" value="HET"/>
</dbReference>
<organism evidence="3 4">
    <name type="scientific">Metarhizium anisopliae (strain ARSEF 549)</name>
    <dbReference type="NCBI Taxonomy" id="3151832"/>
    <lineage>
        <taxon>Eukaryota</taxon>
        <taxon>Fungi</taxon>
        <taxon>Dikarya</taxon>
        <taxon>Ascomycota</taxon>
        <taxon>Pezizomycotina</taxon>
        <taxon>Sordariomycetes</taxon>
        <taxon>Hypocreomycetidae</taxon>
        <taxon>Hypocreales</taxon>
        <taxon>Clavicipitaceae</taxon>
        <taxon>Metarhizium</taxon>
    </lineage>
</organism>
<feature type="compositionally biased region" description="Basic and acidic residues" evidence="1">
    <location>
        <begin position="13"/>
        <end position="22"/>
    </location>
</feature>
<dbReference type="InterPro" id="IPR052895">
    <property type="entry name" value="HetReg/Transcr_Mod"/>
</dbReference>
<protein>
    <submittedName>
        <fullName evidence="3">Heterokaryon incompatibility</fullName>
    </submittedName>
</protein>
<feature type="non-terminal residue" evidence="3">
    <location>
        <position position="1"/>
    </location>
</feature>
<feature type="domain" description="Heterokaryon incompatibility" evidence="2">
    <location>
        <begin position="84"/>
        <end position="243"/>
    </location>
</feature>
<dbReference type="Pfam" id="PF06985">
    <property type="entry name" value="HET"/>
    <property type="match status" value="1"/>
</dbReference>
<gene>
    <name evidence="3" type="ORF">MAN_09403</name>
</gene>
<feature type="compositionally biased region" description="Polar residues" evidence="1">
    <location>
        <begin position="1"/>
        <end position="12"/>
    </location>
</feature>
<dbReference type="Proteomes" id="UP000031186">
    <property type="component" value="Unassembled WGS sequence"/>
</dbReference>
<dbReference type="PANTHER" id="PTHR24148:SF64">
    <property type="entry name" value="HETEROKARYON INCOMPATIBILITY DOMAIN-CONTAINING PROTEIN"/>
    <property type="match status" value="1"/>
</dbReference>
<dbReference type="AlphaFoldDB" id="A0A0B4FXX5"/>
<proteinExistence type="predicted"/>
<dbReference type="VEuPathDB" id="FungiDB:MAN_09403"/>
<evidence type="ECO:0000313" key="3">
    <source>
        <dbReference type="EMBL" id="KID61119.1"/>
    </source>
</evidence>
<name>A0A0B4FXX5_METAF</name>
<dbReference type="OrthoDB" id="4961397at2759"/>
<feature type="region of interest" description="Disordered" evidence="1">
    <location>
        <begin position="1"/>
        <end position="22"/>
    </location>
</feature>
<dbReference type="EMBL" id="AZNF01000016">
    <property type="protein sequence ID" value="KID61119.1"/>
    <property type="molecule type" value="Genomic_DNA"/>
</dbReference>
<keyword evidence="4" id="KW-1185">Reference proteome</keyword>
<evidence type="ECO:0000313" key="4">
    <source>
        <dbReference type="Proteomes" id="UP000031186"/>
    </source>
</evidence>
<evidence type="ECO:0000256" key="1">
    <source>
        <dbReference type="SAM" id="MobiDB-lite"/>
    </source>
</evidence>
<sequence>MLRMTSIPQSDTMNHDDDDKNQSLHQLSRNCQASIISQLIDIGSERNQQDHDKLRRFMSQFQCLTPIGTQLHRKSIDAVEYRRYVALSYTWTTSENEDAESGQYWVKGWGGDGFAPSKVRNCVFDRVLGYMRHNKVQFLWIDAHCIPQDTCDAACSRHARCAQKRDALQAMDLVYRWSEHPVAILGCPMRTVSELRLLDSILSGKLVRNNRLQGPSHRTSKALRLLHEMTQDDWWGRAWTFQENYRAMKRMTLLIRHGPQLEKLKRRCGGFGNIPGELCVSSVDFSTQATILCRAARSSGVLLPGDGGRIDEVLRAAGRYTVLLSKSSVMTPRVIADIEARGLLKPWDRLGIVANCCQYSLRLDGDVLRGQGRSLSLSVLAMCLLNGEILDNNSNTLRPVAGLTASSFLQEYLFDGFSAPEDESRYLTFNKGCRLSGVELTTDGISAKGHLWKLGRVIDTAHVFSVDRSRRYRSNKKERRDLLLDLIDYLCDQRHITLADHLTRHLDVDADAGEGYGSFADIHLHGMASHVVAAIKAGRKLILGCIWDPNNEYQPHRAVFVLPREDDRCRRPKFVFTSAWPRHPGSETHDANDLDRHVSLGVDLDASLVDGTPRLRVRSWLLGMCFFRKCECIDVVFPWPRALQASG</sequence>
<dbReference type="PANTHER" id="PTHR24148">
    <property type="entry name" value="ANKYRIN REPEAT DOMAIN-CONTAINING PROTEIN 39 HOMOLOG-RELATED"/>
    <property type="match status" value="1"/>
</dbReference>
<comment type="caution">
    <text evidence="3">The sequence shown here is derived from an EMBL/GenBank/DDBJ whole genome shotgun (WGS) entry which is preliminary data.</text>
</comment>
<evidence type="ECO:0000259" key="2">
    <source>
        <dbReference type="Pfam" id="PF06985"/>
    </source>
</evidence>